<reference evidence="1" key="1">
    <citation type="journal article" date="2023" name="G3 (Bethesda)">
        <title>Whole genome assembly and annotation of the endangered Caribbean coral Acropora cervicornis.</title>
        <authorList>
            <person name="Selwyn J.D."/>
            <person name="Vollmer S.V."/>
        </authorList>
    </citation>
    <scope>NUCLEOTIDE SEQUENCE</scope>
    <source>
        <strain evidence="1">K2</strain>
    </source>
</reference>
<gene>
    <name evidence="1" type="ORF">P5673_014448</name>
</gene>
<dbReference type="EMBL" id="JARQWQ010000028">
    <property type="protein sequence ID" value="KAK2562731.1"/>
    <property type="molecule type" value="Genomic_DNA"/>
</dbReference>
<reference evidence="1" key="2">
    <citation type="journal article" date="2023" name="Science">
        <title>Genomic signatures of disease resistance in endangered staghorn corals.</title>
        <authorList>
            <person name="Vollmer S.V."/>
            <person name="Selwyn J.D."/>
            <person name="Despard B.A."/>
            <person name="Roesel C.L."/>
        </authorList>
    </citation>
    <scope>NUCLEOTIDE SEQUENCE</scope>
    <source>
        <strain evidence="1">K2</strain>
    </source>
</reference>
<sequence>MLFQIHVYTDIEKLHPSLSSQHELRGKTNCLASIEKGKQETQKATRVLRKVFSPSHHVCSIQNLRVKPSLFTIKLYTY</sequence>
<proteinExistence type="predicted"/>
<evidence type="ECO:0000313" key="2">
    <source>
        <dbReference type="Proteomes" id="UP001249851"/>
    </source>
</evidence>
<name>A0AAD9QKP9_ACRCE</name>
<evidence type="ECO:0000313" key="1">
    <source>
        <dbReference type="EMBL" id="KAK2562731.1"/>
    </source>
</evidence>
<dbReference type="AlphaFoldDB" id="A0AAD9QKP9"/>
<dbReference type="Proteomes" id="UP001249851">
    <property type="component" value="Unassembled WGS sequence"/>
</dbReference>
<keyword evidence="2" id="KW-1185">Reference proteome</keyword>
<organism evidence="1 2">
    <name type="scientific">Acropora cervicornis</name>
    <name type="common">Staghorn coral</name>
    <dbReference type="NCBI Taxonomy" id="6130"/>
    <lineage>
        <taxon>Eukaryota</taxon>
        <taxon>Metazoa</taxon>
        <taxon>Cnidaria</taxon>
        <taxon>Anthozoa</taxon>
        <taxon>Hexacorallia</taxon>
        <taxon>Scleractinia</taxon>
        <taxon>Astrocoeniina</taxon>
        <taxon>Acroporidae</taxon>
        <taxon>Acropora</taxon>
    </lineage>
</organism>
<accession>A0AAD9QKP9</accession>
<comment type="caution">
    <text evidence="1">The sequence shown here is derived from an EMBL/GenBank/DDBJ whole genome shotgun (WGS) entry which is preliminary data.</text>
</comment>
<protein>
    <submittedName>
        <fullName evidence="1">Uncharacterized protein</fullName>
    </submittedName>
</protein>